<name>B6XJ51_9GAMM</name>
<comment type="cofactor">
    <cofactor evidence="1">
        <name>Mg(2+)</name>
        <dbReference type="ChEBI" id="CHEBI:18420"/>
    </cofactor>
</comment>
<dbReference type="GO" id="GO:0004518">
    <property type="term" value="F:nuclease activity"/>
    <property type="evidence" value="ECO:0007669"/>
    <property type="project" value="UniProtKB-KW"/>
</dbReference>
<sequence>MSKIREDVIERHLVYKVKKVGGIAYKFTSPGRRGVPDRIVLLPHGKIIFVECKAPGEKPRPDQLREHARLFALGFHVVVLDSKDLTGVL</sequence>
<dbReference type="RefSeq" id="WP_006660321.1">
    <property type="nucleotide sequence ID" value="NZ_ABXW01000062.1"/>
</dbReference>
<dbReference type="InterPro" id="IPR014883">
    <property type="entry name" value="VRR_NUC"/>
</dbReference>
<dbReference type="EMBL" id="ABXW01000062">
    <property type="protein sequence ID" value="EEB44588.1"/>
    <property type="molecule type" value="Genomic_DNA"/>
</dbReference>
<evidence type="ECO:0000259" key="4">
    <source>
        <dbReference type="SMART" id="SM00990"/>
    </source>
</evidence>
<dbReference type="AlphaFoldDB" id="B6XJ51"/>
<dbReference type="InterPro" id="IPR011856">
    <property type="entry name" value="tRNA_endonuc-like_dom_sf"/>
</dbReference>
<feature type="domain" description="VRR-NUC" evidence="4">
    <location>
        <begin position="4"/>
        <end position="84"/>
    </location>
</feature>
<gene>
    <name evidence="5" type="ORF">PROVALCAL_03402</name>
</gene>
<evidence type="ECO:0000313" key="6">
    <source>
        <dbReference type="Proteomes" id="UP000003729"/>
    </source>
</evidence>
<proteinExistence type="predicted"/>
<protein>
    <submittedName>
        <fullName evidence="5">VRR-NUC domain protein</fullName>
    </submittedName>
</protein>
<reference evidence="5 6" key="1">
    <citation type="submission" date="2008-10" db="EMBL/GenBank/DDBJ databases">
        <title>Draft genome sequence of Providencia alcalifaciens (DSM 30120).</title>
        <authorList>
            <person name="Sudarsanam P."/>
            <person name="Ley R."/>
            <person name="Guruge J."/>
            <person name="Turnbaugh P.J."/>
            <person name="Mahowald M."/>
            <person name="Liep D."/>
            <person name="Gordon J."/>
        </authorList>
    </citation>
    <scope>NUCLEOTIDE SEQUENCE [LARGE SCALE GENOMIC DNA]</scope>
    <source>
        <strain evidence="5 6">DSM 30120</strain>
    </source>
</reference>
<dbReference type="GeneID" id="57293261"/>
<keyword evidence="2" id="KW-0540">Nuclease</keyword>
<evidence type="ECO:0000256" key="2">
    <source>
        <dbReference type="ARBA" id="ARBA00022722"/>
    </source>
</evidence>
<keyword evidence="3" id="KW-0378">Hydrolase</keyword>
<dbReference type="Proteomes" id="UP000003729">
    <property type="component" value="Unassembled WGS sequence"/>
</dbReference>
<comment type="caution">
    <text evidence="5">The sequence shown here is derived from an EMBL/GenBank/DDBJ whole genome shotgun (WGS) entry which is preliminary data.</text>
</comment>
<dbReference type="Gene3D" id="3.40.1350.10">
    <property type="match status" value="1"/>
</dbReference>
<reference evidence="5 6" key="2">
    <citation type="submission" date="2008-10" db="EMBL/GenBank/DDBJ databases">
        <authorList>
            <person name="Fulton L."/>
            <person name="Clifton S."/>
            <person name="Fulton B."/>
            <person name="Xu J."/>
            <person name="Minx P."/>
            <person name="Pepin K.H."/>
            <person name="Johnson M."/>
            <person name="Bhonagiri V."/>
            <person name="Nash W.E."/>
            <person name="Mardis E.R."/>
            <person name="Wilson R.K."/>
        </authorList>
    </citation>
    <scope>NUCLEOTIDE SEQUENCE [LARGE SCALE GENOMIC DNA]</scope>
    <source>
        <strain evidence="5 6">DSM 30120</strain>
    </source>
</reference>
<dbReference type="eggNOG" id="ENOG5032Y88">
    <property type="taxonomic scope" value="Bacteria"/>
</dbReference>
<accession>B6XJ51</accession>
<evidence type="ECO:0000256" key="3">
    <source>
        <dbReference type="ARBA" id="ARBA00022801"/>
    </source>
</evidence>
<dbReference type="GO" id="GO:0003676">
    <property type="term" value="F:nucleic acid binding"/>
    <property type="evidence" value="ECO:0007669"/>
    <property type="project" value="InterPro"/>
</dbReference>
<evidence type="ECO:0000256" key="1">
    <source>
        <dbReference type="ARBA" id="ARBA00001946"/>
    </source>
</evidence>
<dbReference type="GO" id="GO:0016788">
    <property type="term" value="F:hydrolase activity, acting on ester bonds"/>
    <property type="evidence" value="ECO:0007669"/>
    <property type="project" value="InterPro"/>
</dbReference>
<dbReference type="SMART" id="SM00990">
    <property type="entry name" value="VRR_NUC"/>
    <property type="match status" value="1"/>
</dbReference>
<evidence type="ECO:0000313" key="5">
    <source>
        <dbReference type="EMBL" id="EEB44588.1"/>
    </source>
</evidence>
<organism evidence="5 6">
    <name type="scientific">Providencia alcalifaciens DSM 30120</name>
    <dbReference type="NCBI Taxonomy" id="520999"/>
    <lineage>
        <taxon>Bacteria</taxon>
        <taxon>Pseudomonadati</taxon>
        <taxon>Pseudomonadota</taxon>
        <taxon>Gammaproteobacteria</taxon>
        <taxon>Enterobacterales</taxon>
        <taxon>Morganellaceae</taxon>
        <taxon>Providencia</taxon>
    </lineage>
</organism>